<dbReference type="AlphaFoldDB" id="A0A1G2QA98"/>
<dbReference type="PANTHER" id="PTHR32060:SF30">
    <property type="entry name" value="CARBOXY-TERMINAL PROCESSING PROTEASE CTPA"/>
    <property type="match status" value="1"/>
</dbReference>
<accession>A0A1G2QA98</accession>
<dbReference type="Proteomes" id="UP000176772">
    <property type="component" value="Unassembled WGS sequence"/>
</dbReference>
<dbReference type="EMBL" id="MHTF01000010">
    <property type="protein sequence ID" value="OHA57496.1"/>
    <property type="molecule type" value="Genomic_DNA"/>
</dbReference>
<comment type="caution">
    <text evidence="2">The sequence shown here is derived from an EMBL/GenBank/DDBJ whole genome shotgun (WGS) entry which is preliminary data.</text>
</comment>
<organism evidence="2 3">
    <name type="scientific">Candidatus Veblenbacteria bacterium RIFOXYD1_FULL_43_11</name>
    <dbReference type="NCBI Taxonomy" id="1802429"/>
    <lineage>
        <taxon>Bacteria</taxon>
        <taxon>Candidatus Vebleniibacteriota</taxon>
    </lineage>
</organism>
<dbReference type="SUPFAM" id="SSF52096">
    <property type="entry name" value="ClpP/crotonase"/>
    <property type="match status" value="1"/>
</dbReference>
<dbReference type="InterPro" id="IPR029045">
    <property type="entry name" value="ClpP/crotonase-like_dom_sf"/>
</dbReference>
<feature type="domain" description="Tail specific protease" evidence="1">
    <location>
        <begin position="162"/>
        <end position="367"/>
    </location>
</feature>
<gene>
    <name evidence="2" type="ORF">A2588_03360</name>
</gene>
<proteinExistence type="predicted"/>
<dbReference type="GO" id="GO:0008236">
    <property type="term" value="F:serine-type peptidase activity"/>
    <property type="evidence" value="ECO:0007669"/>
    <property type="project" value="InterPro"/>
</dbReference>
<dbReference type="InterPro" id="IPR005151">
    <property type="entry name" value="Tail-specific_protease"/>
</dbReference>
<dbReference type="GO" id="GO:0007165">
    <property type="term" value="P:signal transduction"/>
    <property type="evidence" value="ECO:0007669"/>
    <property type="project" value="TreeGrafter"/>
</dbReference>
<dbReference type="GO" id="GO:0004175">
    <property type="term" value="F:endopeptidase activity"/>
    <property type="evidence" value="ECO:0007669"/>
    <property type="project" value="TreeGrafter"/>
</dbReference>
<sequence>MKSKTIINERRKVWRVIVSSIRGAFPFSKKSELVAFNKFAGNFSWQFPGINKSDTDFFLFLERFFARFGNSHSKLNKYPTKKFYLPKGYQVAQNGDNFYLIRKGNFLGKIILIDGLSPRALLRYHYSRVTGPTRHFRISQSLKFILSSYIKQPAHILINTKIGNKLITVTRHRAGKNQKNIKPITIYKYKNDVIYIRIISWRKEAINNSQIDVAIKKVARLRGRAIIIDLRGNGGGSQPRAAYFAGHFFSTTVPVGISERRLSENSLKTKKSFYYFTRRHPFLNLPVIILINSQCMSASELFISGMLDNQRVMLIGESTAGGSGSPRMFSTTYGRKKVSYQISTWRFYRRTGQPIEGMGIKPHIIVKPKLEDIKSGKDVVLERALKEAKKLAKI</sequence>
<protein>
    <recommendedName>
        <fullName evidence="1">Tail specific protease domain-containing protein</fullName>
    </recommendedName>
</protein>
<name>A0A1G2QA98_9BACT</name>
<dbReference type="PANTHER" id="PTHR32060">
    <property type="entry name" value="TAIL-SPECIFIC PROTEASE"/>
    <property type="match status" value="1"/>
</dbReference>
<dbReference type="Gene3D" id="3.90.226.10">
    <property type="entry name" value="2-enoyl-CoA Hydratase, Chain A, domain 1"/>
    <property type="match status" value="1"/>
</dbReference>
<dbReference type="GO" id="GO:0006508">
    <property type="term" value="P:proteolysis"/>
    <property type="evidence" value="ECO:0007669"/>
    <property type="project" value="InterPro"/>
</dbReference>
<dbReference type="GO" id="GO:0030288">
    <property type="term" value="C:outer membrane-bounded periplasmic space"/>
    <property type="evidence" value="ECO:0007669"/>
    <property type="project" value="TreeGrafter"/>
</dbReference>
<dbReference type="Pfam" id="PF03572">
    <property type="entry name" value="Peptidase_S41"/>
    <property type="match status" value="1"/>
</dbReference>
<dbReference type="SMART" id="SM00245">
    <property type="entry name" value="TSPc"/>
    <property type="match status" value="1"/>
</dbReference>
<evidence type="ECO:0000313" key="3">
    <source>
        <dbReference type="Proteomes" id="UP000176772"/>
    </source>
</evidence>
<evidence type="ECO:0000259" key="1">
    <source>
        <dbReference type="SMART" id="SM00245"/>
    </source>
</evidence>
<evidence type="ECO:0000313" key="2">
    <source>
        <dbReference type="EMBL" id="OHA57496.1"/>
    </source>
</evidence>
<reference evidence="2 3" key="1">
    <citation type="journal article" date="2016" name="Nat. Commun.">
        <title>Thousands of microbial genomes shed light on interconnected biogeochemical processes in an aquifer system.</title>
        <authorList>
            <person name="Anantharaman K."/>
            <person name="Brown C.T."/>
            <person name="Hug L.A."/>
            <person name="Sharon I."/>
            <person name="Castelle C.J."/>
            <person name="Probst A.J."/>
            <person name="Thomas B.C."/>
            <person name="Singh A."/>
            <person name="Wilkins M.J."/>
            <person name="Karaoz U."/>
            <person name="Brodie E.L."/>
            <person name="Williams K.H."/>
            <person name="Hubbard S.S."/>
            <person name="Banfield J.F."/>
        </authorList>
    </citation>
    <scope>NUCLEOTIDE SEQUENCE [LARGE SCALE GENOMIC DNA]</scope>
</reference>